<evidence type="ECO:0000256" key="1">
    <source>
        <dbReference type="ARBA" id="ARBA00009437"/>
    </source>
</evidence>
<dbReference type="GO" id="GO:0032993">
    <property type="term" value="C:protein-DNA complex"/>
    <property type="evidence" value="ECO:0007669"/>
    <property type="project" value="TreeGrafter"/>
</dbReference>
<evidence type="ECO:0000256" key="2">
    <source>
        <dbReference type="ARBA" id="ARBA00023015"/>
    </source>
</evidence>
<dbReference type="PANTHER" id="PTHR30346:SF0">
    <property type="entry name" value="HCA OPERON TRANSCRIPTIONAL ACTIVATOR HCAR"/>
    <property type="match status" value="1"/>
</dbReference>
<keyword evidence="4" id="KW-0804">Transcription</keyword>
<dbReference type="Proteomes" id="UP000288024">
    <property type="component" value="Unassembled WGS sequence"/>
</dbReference>
<evidence type="ECO:0000256" key="4">
    <source>
        <dbReference type="ARBA" id="ARBA00023163"/>
    </source>
</evidence>
<comment type="similarity">
    <text evidence="1">Belongs to the LysR transcriptional regulatory family.</text>
</comment>
<protein>
    <submittedName>
        <fullName evidence="6">LysR family transcriptional regulator</fullName>
    </submittedName>
</protein>
<evidence type="ECO:0000313" key="6">
    <source>
        <dbReference type="EMBL" id="RVT60178.1"/>
    </source>
</evidence>
<feature type="domain" description="HTH lysR-type" evidence="5">
    <location>
        <begin position="1"/>
        <end position="58"/>
    </location>
</feature>
<dbReference type="SUPFAM" id="SSF53850">
    <property type="entry name" value="Periplasmic binding protein-like II"/>
    <property type="match status" value="1"/>
</dbReference>
<evidence type="ECO:0000259" key="5">
    <source>
        <dbReference type="PROSITE" id="PS50931"/>
    </source>
</evidence>
<dbReference type="PANTHER" id="PTHR30346">
    <property type="entry name" value="TRANSCRIPTIONAL DUAL REGULATOR HCAR-RELATED"/>
    <property type="match status" value="1"/>
</dbReference>
<dbReference type="PRINTS" id="PR00039">
    <property type="entry name" value="HTHLYSR"/>
</dbReference>
<dbReference type="InterPro" id="IPR036388">
    <property type="entry name" value="WH-like_DNA-bd_sf"/>
</dbReference>
<sequence>MNIEQLTYIVEVAKVKSLAEAAKTLNISQSALSQAITKFEAELDIKIFNRTRSGTIPTKEGDLLIAKSQNALKAIYQIEDEAKQMNHLNDLLRITVIPGLIGPIVDTYLDFKKNDSTLKIEINEKSSMDIIADLKNDKIDIGFIAINRKNMDAVTGFQFTPVTKGKLLVFASKDSAIAKTKEIIKPNVLKEQLFVLYKDEYVHSFTSDFHRLYGPINIFLKTTDTQIITNTIIKLGAITIGHDISAEFNQNFPYKEEIIALETEDFFDTSFTFGWIKKYDNKLARETNLFIEKVSNILIK</sequence>
<dbReference type="SUPFAM" id="SSF46785">
    <property type="entry name" value="Winged helix' DNA-binding domain"/>
    <property type="match status" value="1"/>
</dbReference>
<evidence type="ECO:0000313" key="7">
    <source>
        <dbReference type="Proteomes" id="UP000288024"/>
    </source>
</evidence>
<dbReference type="GO" id="GO:0003700">
    <property type="term" value="F:DNA-binding transcription factor activity"/>
    <property type="evidence" value="ECO:0007669"/>
    <property type="project" value="InterPro"/>
</dbReference>
<dbReference type="FunFam" id="1.10.10.10:FF:000001">
    <property type="entry name" value="LysR family transcriptional regulator"/>
    <property type="match status" value="1"/>
</dbReference>
<proteinExistence type="inferred from homology"/>
<name>A0A437K852_9BACI</name>
<evidence type="ECO:0000256" key="3">
    <source>
        <dbReference type="ARBA" id="ARBA00023125"/>
    </source>
</evidence>
<gene>
    <name evidence="6" type="ORF">EM808_17170</name>
</gene>
<reference evidence="6 7" key="1">
    <citation type="submission" date="2019-01" db="EMBL/GenBank/DDBJ databases">
        <title>Bacillus sp. M5HDSG1-1, whole genome shotgun sequence.</title>
        <authorList>
            <person name="Tuo L."/>
        </authorList>
    </citation>
    <scope>NUCLEOTIDE SEQUENCE [LARGE SCALE GENOMIC DNA]</scope>
    <source>
        <strain evidence="6 7">M5HDSG1-1</strain>
    </source>
</reference>
<dbReference type="RefSeq" id="WP_127739430.1">
    <property type="nucleotide sequence ID" value="NZ_CAJCKN010000007.1"/>
</dbReference>
<dbReference type="InterPro" id="IPR000847">
    <property type="entry name" value="LysR_HTH_N"/>
</dbReference>
<dbReference type="Pfam" id="PF03466">
    <property type="entry name" value="LysR_substrate"/>
    <property type="match status" value="1"/>
</dbReference>
<keyword evidence="7" id="KW-1185">Reference proteome</keyword>
<dbReference type="EMBL" id="RZTZ01000007">
    <property type="protein sequence ID" value="RVT60178.1"/>
    <property type="molecule type" value="Genomic_DNA"/>
</dbReference>
<dbReference type="CDD" id="cd05466">
    <property type="entry name" value="PBP2_LTTR_substrate"/>
    <property type="match status" value="1"/>
</dbReference>
<organism evidence="6 7">
    <name type="scientific">Niallia taxi</name>
    <dbReference type="NCBI Taxonomy" id="2499688"/>
    <lineage>
        <taxon>Bacteria</taxon>
        <taxon>Bacillati</taxon>
        <taxon>Bacillota</taxon>
        <taxon>Bacilli</taxon>
        <taxon>Bacillales</taxon>
        <taxon>Bacillaceae</taxon>
        <taxon>Niallia</taxon>
    </lineage>
</organism>
<comment type="caution">
    <text evidence="6">The sequence shown here is derived from an EMBL/GenBank/DDBJ whole genome shotgun (WGS) entry which is preliminary data.</text>
</comment>
<keyword evidence="2" id="KW-0805">Transcription regulation</keyword>
<accession>A0A437K852</accession>
<dbReference type="InterPro" id="IPR005119">
    <property type="entry name" value="LysR_subst-bd"/>
</dbReference>
<dbReference type="Gene3D" id="3.40.190.10">
    <property type="entry name" value="Periplasmic binding protein-like II"/>
    <property type="match status" value="2"/>
</dbReference>
<dbReference type="GO" id="GO:0003677">
    <property type="term" value="F:DNA binding"/>
    <property type="evidence" value="ECO:0007669"/>
    <property type="project" value="UniProtKB-KW"/>
</dbReference>
<dbReference type="PROSITE" id="PS50931">
    <property type="entry name" value="HTH_LYSR"/>
    <property type="match status" value="1"/>
</dbReference>
<dbReference type="AlphaFoldDB" id="A0A437K852"/>
<dbReference type="Pfam" id="PF00126">
    <property type="entry name" value="HTH_1"/>
    <property type="match status" value="1"/>
</dbReference>
<dbReference type="InterPro" id="IPR036390">
    <property type="entry name" value="WH_DNA-bd_sf"/>
</dbReference>
<dbReference type="Gene3D" id="1.10.10.10">
    <property type="entry name" value="Winged helix-like DNA-binding domain superfamily/Winged helix DNA-binding domain"/>
    <property type="match status" value="1"/>
</dbReference>
<keyword evidence="3" id="KW-0238">DNA-binding</keyword>